<dbReference type="InterPro" id="IPR002401">
    <property type="entry name" value="Cyt_P450_E_grp-I"/>
</dbReference>
<dbReference type="GO" id="GO:0070330">
    <property type="term" value="F:aromatase activity"/>
    <property type="evidence" value="ECO:0007669"/>
    <property type="project" value="InterPro"/>
</dbReference>
<dbReference type="InterPro" id="IPR023206">
    <property type="entry name" value="Bifunctional_P450_P450_red"/>
</dbReference>
<dbReference type="OrthoDB" id="1470350at2759"/>
<dbReference type="Gene3D" id="1.10.630.10">
    <property type="entry name" value="Cytochrome P450"/>
    <property type="match status" value="1"/>
</dbReference>
<dbReference type="Gene3D" id="3.40.50.80">
    <property type="entry name" value="Nucleotide-binding domain of ferredoxin-NADP reductase (FNR) module"/>
    <property type="match status" value="1"/>
</dbReference>
<dbReference type="PANTHER" id="PTHR19384:SF127">
    <property type="entry name" value="BIFUNCTIONAL CYTOCHROME P450_NADPH--P450 REDUCTASE"/>
    <property type="match status" value="1"/>
</dbReference>
<dbReference type="PROSITE" id="PS50902">
    <property type="entry name" value="FLAVODOXIN_LIKE"/>
    <property type="match status" value="1"/>
</dbReference>
<evidence type="ECO:0000256" key="2">
    <source>
        <dbReference type="ARBA" id="ARBA00001971"/>
    </source>
</evidence>
<dbReference type="PRINTS" id="PR00463">
    <property type="entry name" value="EP450I"/>
</dbReference>
<dbReference type="FunFam" id="2.40.30.10:FF:000198">
    <property type="entry name" value="Bifunctional cytochrome P450/NADPH--P450 reductase"/>
    <property type="match status" value="1"/>
</dbReference>
<dbReference type="Pfam" id="PF00067">
    <property type="entry name" value="p450"/>
    <property type="match status" value="1"/>
</dbReference>
<evidence type="ECO:0000313" key="20">
    <source>
        <dbReference type="EMBL" id="KIY63571.1"/>
    </source>
</evidence>
<dbReference type="Pfam" id="PF00667">
    <property type="entry name" value="FAD_binding_1"/>
    <property type="match status" value="1"/>
</dbReference>
<dbReference type="STRING" id="1314674.A0A0D7B215"/>
<accession>A0A0D7B215</accession>
<keyword evidence="12" id="KW-0560">Oxidoreductase</keyword>
<dbReference type="InterPro" id="IPR001433">
    <property type="entry name" value="OxRdtase_FAD/NAD-bd"/>
</dbReference>
<dbReference type="InterPro" id="IPR029039">
    <property type="entry name" value="Flavoprotein-like_sf"/>
</dbReference>
<evidence type="ECO:0000256" key="16">
    <source>
        <dbReference type="ARBA" id="ARBA00049342"/>
    </source>
</evidence>
<dbReference type="GO" id="GO:0010181">
    <property type="term" value="F:FMN binding"/>
    <property type="evidence" value="ECO:0007669"/>
    <property type="project" value="InterPro"/>
</dbReference>
<evidence type="ECO:0000256" key="5">
    <source>
        <dbReference type="ARBA" id="ARBA00022448"/>
    </source>
</evidence>
<keyword evidence="7" id="KW-0285">Flavoprotein</keyword>
<feature type="domain" description="Flavodoxin-like" evidence="18">
    <location>
        <begin position="509"/>
        <end position="649"/>
    </location>
</feature>
<dbReference type="SUPFAM" id="SSF63380">
    <property type="entry name" value="Riboflavin synthase domain-like"/>
    <property type="match status" value="1"/>
</dbReference>
<dbReference type="Gene3D" id="2.40.30.10">
    <property type="entry name" value="Translation factors"/>
    <property type="match status" value="1"/>
</dbReference>
<dbReference type="AlphaFoldDB" id="A0A0D7B215"/>
<keyword evidence="5" id="KW-0813">Transport</keyword>
<dbReference type="InterPro" id="IPR003097">
    <property type="entry name" value="CysJ-like_FAD-binding"/>
</dbReference>
<dbReference type="InterPro" id="IPR023173">
    <property type="entry name" value="NADPH_Cyt_P450_Rdtase_alpha"/>
</dbReference>
<dbReference type="Gene3D" id="1.20.990.10">
    <property type="entry name" value="NADPH-cytochrome p450 Reductase, Chain A, domain 3"/>
    <property type="match status" value="1"/>
</dbReference>
<dbReference type="SUPFAM" id="SSF48264">
    <property type="entry name" value="Cytochrome P450"/>
    <property type="match status" value="1"/>
</dbReference>
<dbReference type="GO" id="GO:0005506">
    <property type="term" value="F:iron ion binding"/>
    <property type="evidence" value="ECO:0007669"/>
    <property type="project" value="InterPro"/>
</dbReference>
<dbReference type="InterPro" id="IPR039261">
    <property type="entry name" value="FNR_nucleotide-bd"/>
</dbReference>
<comment type="cofactor">
    <cofactor evidence="2 17">
        <name>heme</name>
        <dbReference type="ChEBI" id="CHEBI:30413"/>
    </cofactor>
</comment>
<dbReference type="Gene3D" id="3.40.50.360">
    <property type="match status" value="1"/>
</dbReference>
<dbReference type="PROSITE" id="PS00086">
    <property type="entry name" value="CYTOCHROME_P450"/>
    <property type="match status" value="1"/>
</dbReference>
<evidence type="ECO:0000259" key="19">
    <source>
        <dbReference type="PROSITE" id="PS51384"/>
    </source>
</evidence>
<evidence type="ECO:0000259" key="18">
    <source>
        <dbReference type="PROSITE" id="PS50902"/>
    </source>
</evidence>
<comment type="catalytic activity">
    <reaction evidence="15">
        <text>an organic molecule + reduced [NADPH--hemoprotein reductase] + O2 = an alcohol + oxidized [NADPH--hemoprotein reductase] + H2O + H(+)</text>
        <dbReference type="Rhea" id="RHEA:17149"/>
        <dbReference type="Rhea" id="RHEA-COMP:11964"/>
        <dbReference type="Rhea" id="RHEA-COMP:11965"/>
        <dbReference type="ChEBI" id="CHEBI:15377"/>
        <dbReference type="ChEBI" id="CHEBI:15378"/>
        <dbReference type="ChEBI" id="CHEBI:15379"/>
        <dbReference type="ChEBI" id="CHEBI:30879"/>
        <dbReference type="ChEBI" id="CHEBI:57618"/>
        <dbReference type="ChEBI" id="CHEBI:58210"/>
        <dbReference type="ChEBI" id="CHEBI:142491"/>
        <dbReference type="EC" id="1.14.14.1"/>
    </reaction>
</comment>
<dbReference type="Proteomes" id="UP000054007">
    <property type="component" value="Unassembled WGS sequence"/>
</dbReference>
<feature type="domain" description="FAD-binding FR-type" evidence="19">
    <location>
        <begin position="687"/>
        <end position="917"/>
    </location>
</feature>
<evidence type="ECO:0000256" key="1">
    <source>
        <dbReference type="ARBA" id="ARBA00001917"/>
    </source>
</evidence>
<dbReference type="GO" id="GO:0020037">
    <property type="term" value="F:heme binding"/>
    <property type="evidence" value="ECO:0007669"/>
    <property type="project" value="InterPro"/>
</dbReference>
<reference evidence="20 21" key="1">
    <citation type="journal article" date="2015" name="Fungal Genet. Biol.">
        <title>Evolution of novel wood decay mechanisms in Agaricales revealed by the genome sequences of Fistulina hepatica and Cylindrobasidium torrendii.</title>
        <authorList>
            <person name="Floudas D."/>
            <person name="Held B.W."/>
            <person name="Riley R."/>
            <person name="Nagy L.G."/>
            <person name="Koehler G."/>
            <person name="Ransdell A.S."/>
            <person name="Younus H."/>
            <person name="Chow J."/>
            <person name="Chiniquy J."/>
            <person name="Lipzen A."/>
            <person name="Tritt A."/>
            <person name="Sun H."/>
            <person name="Haridas S."/>
            <person name="LaButti K."/>
            <person name="Ohm R.A."/>
            <person name="Kues U."/>
            <person name="Blanchette R.A."/>
            <person name="Grigoriev I.V."/>
            <person name="Minto R.E."/>
            <person name="Hibbett D.S."/>
        </authorList>
    </citation>
    <scope>NUCLEOTIDE SEQUENCE [LARGE SCALE GENOMIC DNA]</scope>
    <source>
        <strain evidence="20 21">FP15055 ss-10</strain>
    </source>
</reference>
<keyword evidence="8" id="KW-0288">FMN</keyword>
<dbReference type="InterPro" id="IPR008254">
    <property type="entry name" value="Flavodoxin/NO_synth"/>
</dbReference>
<dbReference type="CDD" id="cd06206">
    <property type="entry name" value="bifunctional_CYPOR"/>
    <property type="match status" value="1"/>
</dbReference>
<evidence type="ECO:0000256" key="10">
    <source>
        <dbReference type="ARBA" id="ARBA00022827"/>
    </source>
</evidence>
<dbReference type="SUPFAM" id="SSF52343">
    <property type="entry name" value="Ferredoxin reductase-like, C-terminal NADP-linked domain"/>
    <property type="match status" value="1"/>
</dbReference>
<dbReference type="EMBL" id="KN880687">
    <property type="protein sequence ID" value="KIY63571.1"/>
    <property type="molecule type" value="Genomic_DNA"/>
</dbReference>
<sequence>MDIRRFFTQSDPTDTTMTATTVPIPQPPWIPLIGNAHELDSEVPQTSFNLLAHTYGDIVQLDLLGRKVIVLNGYDMVHETCDEKRFQKGFAMSLQNVRNLVGDGLFTAYPEEPNWALAHRLLLPAFGTMPIRGMLDDMKDVCEQLLLKWERFGPTQSIDPTDDFTRVALDTLAFCTMSHRLNSFYFESPPAFAQSMGAFLKECYMRSKRPRVVQALMSGTNQKYVSDIDLMNALAQEIVDDRKANPTTKKDLLNLMLNARDPVTGQGLPEENIRNNMLTFMIAGHETSSGMLSFTTYYLLKHPDVMRKLREEIDTVLQGNPLEADQLDKLPYLTAVMRESIRLAPTASMRSMRPLEDTVLGGKYAVNKGDVLLVNTYMQHRDIGVWGNDAEEFRPERMLDGKFEALPPHAWQPFGFGMRACIGRAFAWQEITLILASIIQRFDLSFVDPGYTLRLHQSLTIKPEGLRIHARLRTDIKRPGSMLKTLSPSPSSLNIPNLNTPVDPSKPPMYVAYGSNTGTSEAFAQRIAGEAATYGFSARLSTLDAMSGKLPKDGPLVILTASFEGQPADNAGKFVDWLSSLTGSELAGVKYAVFGCGNTEWVQTYQRIPTLCDKTLEERGAERLIDLGAGDVSKSSFFQLFEEWDGRLWKTLPEKFATETKASTEVPALGIEVVDDGGERAGALRQEDTAIGRVVENKLLTIPGQPAKRHIEFELPKGMAYAAGDYLAVLPHNSEAAVHRVLAHFGLPKEQHIVISADGPTALPVGKKVGLVEILSGYVELSQVATTKDLKALALSTTDACTTRILGEMVEDHVGRVLSKRLSVLDILETHPDIKLSLGAFLLMVPAMRVRQYSISSSPLWNPEHVTLTISVLEAPALSGEENKVHYGVASSYLSRLIPGERVRVSVRPSSALFHLPSDTTIPAVLFCAGSGIAPMRGFMQERATQKASGRDVGKVTLFFGCHGSDTDFLYGDAELKEWQESGAVDVRPAFSRQPEKSEGCPHIQDRIYKDKDVVLQAFKDGSKFFTCGSAAVGKSVKGAIIRILAEVHELDETAAAAKYEEVIKGRYATDVFD</sequence>
<comment type="cofactor">
    <cofactor evidence="3">
        <name>FAD</name>
        <dbReference type="ChEBI" id="CHEBI:57692"/>
    </cofactor>
</comment>
<keyword evidence="6 17" id="KW-0349">Heme</keyword>
<evidence type="ECO:0000256" key="12">
    <source>
        <dbReference type="ARBA" id="ARBA00023002"/>
    </source>
</evidence>
<keyword evidence="10" id="KW-0274">FAD</keyword>
<gene>
    <name evidence="20" type="ORF">CYLTODRAFT_493809</name>
</gene>
<name>A0A0D7B215_9AGAR</name>
<dbReference type="InterPro" id="IPR017938">
    <property type="entry name" value="Riboflavin_synthase-like_b-brl"/>
</dbReference>
<evidence type="ECO:0000256" key="13">
    <source>
        <dbReference type="ARBA" id="ARBA00023004"/>
    </source>
</evidence>
<dbReference type="GO" id="GO:0005829">
    <property type="term" value="C:cytosol"/>
    <property type="evidence" value="ECO:0007669"/>
    <property type="project" value="TreeGrafter"/>
</dbReference>
<comment type="catalytic activity">
    <reaction evidence="16">
        <text>2 oxidized [cytochrome P450] + NADPH = 2 reduced [cytochrome P450] + NADP(+) + H(+)</text>
        <dbReference type="Rhea" id="RHEA:24040"/>
        <dbReference type="Rhea" id="RHEA-COMP:14627"/>
        <dbReference type="Rhea" id="RHEA-COMP:14628"/>
        <dbReference type="ChEBI" id="CHEBI:15378"/>
        <dbReference type="ChEBI" id="CHEBI:55376"/>
        <dbReference type="ChEBI" id="CHEBI:57783"/>
        <dbReference type="ChEBI" id="CHEBI:58349"/>
        <dbReference type="ChEBI" id="CHEBI:60344"/>
        <dbReference type="EC" id="1.6.2.4"/>
    </reaction>
</comment>
<evidence type="ECO:0000256" key="9">
    <source>
        <dbReference type="ARBA" id="ARBA00022723"/>
    </source>
</evidence>
<keyword evidence="13 17" id="KW-0408">Iron</keyword>
<dbReference type="Pfam" id="PF00258">
    <property type="entry name" value="Flavodoxin_1"/>
    <property type="match status" value="1"/>
</dbReference>
<dbReference type="FunFam" id="1.10.630.10:FF:000040">
    <property type="entry name" value="Bifunctional cytochrome P450/NADPH--P450 reductase"/>
    <property type="match status" value="1"/>
</dbReference>
<comment type="cofactor">
    <cofactor evidence="1">
        <name>FMN</name>
        <dbReference type="ChEBI" id="CHEBI:58210"/>
    </cofactor>
</comment>
<dbReference type="Pfam" id="PF00175">
    <property type="entry name" value="NAD_binding_1"/>
    <property type="match status" value="1"/>
</dbReference>
<dbReference type="InterPro" id="IPR001128">
    <property type="entry name" value="Cyt_P450"/>
</dbReference>
<dbReference type="InterPro" id="IPR017927">
    <property type="entry name" value="FAD-bd_FR_type"/>
</dbReference>
<keyword evidence="14" id="KW-0503">Monooxygenase</keyword>
<evidence type="ECO:0000256" key="6">
    <source>
        <dbReference type="ARBA" id="ARBA00022617"/>
    </source>
</evidence>
<evidence type="ECO:0000256" key="17">
    <source>
        <dbReference type="PIRSR" id="PIRSR000209-1"/>
    </source>
</evidence>
<dbReference type="PROSITE" id="PS51384">
    <property type="entry name" value="FAD_FR"/>
    <property type="match status" value="1"/>
</dbReference>
<keyword evidence="11" id="KW-0521">NADP</keyword>
<evidence type="ECO:0000256" key="15">
    <source>
        <dbReference type="ARBA" id="ARBA00047827"/>
    </source>
</evidence>
<dbReference type="PIRSF" id="PIRSF000209">
    <property type="entry name" value="Bifunctional_P450_P450R"/>
    <property type="match status" value="1"/>
</dbReference>
<dbReference type="SUPFAM" id="SSF52218">
    <property type="entry name" value="Flavoproteins"/>
    <property type="match status" value="1"/>
</dbReference>
<dbReference type="GO" id="GO:0050660">
    <property type="term" value="F:flavin adenine dinucleotide binding"/>
    <property type="evidence" value="ECO:0007669"/>
    <property type="project" value="TreeGrafter"/>
</dbReference>
<evidence type="ECO:0000256" key="11">
    <source>
        <dbReference type="ARBA" id="ARBA00022857"/>
    </source>
</evidence>
<feature type="binding site" description="axial binding residue" evidence="17">
    <location>
        <position position="421"/>
    </location>
    <ligand>
        <name>heme</name>
        <dbReference type="ChEBI" id="CHEBI:30413"/>
    </ligand>
    <ligandPart>
        <name>Fe</name>
        <dbReference type="ChEBI" id="CHEBI:18248"/>
    </ligandPart>
</feature>
<dbReference type="PRINTS" id="PR00385">
    <property type="entry name" value="P450"/>
</dbReference>
<evidence type="ECO:0000256" key="4">
    <source>
        <dbReference type="ARBA" id="ARBA00010018"/>
    </source>
</evidence>
<dbReference type="InterPro" id="IPR036396">
    <property type="entry name" value="Cyt_P450_sf"/>
</dbReference>
<keyword evidence="21" id="KW-1185">Reference proteome</keyword>
<dbReference type="InterPro" id="IPR017972">
    <property type="entry name" value="Cyt_P450_CS"/>
</dbReference>
<protein>
    <submittedName>
        <fullName evidence="20">Fatty acid hydroxylase</fullName>
    </submittedName>
</protein>
<keyword evidence="9 17" id="KW-0479">Metal-binding</keyword>
<evidence type="ECO:0000256" key="8">
    <source>
        <dbReference type="ARBA" id="ARBA00022643"/>
    </source>
</evidence>
<proteinExistence type="inferred from homology"/>
<evidence type="ECO:0000256" key="3">
    <source>
        <dbReference type="ARBA" id="ARBA00001974"/>
    </source>
</evidence>
<dbReference type="GO" id="GO:0003958">
    <property type="term" value="F:NADPH-hemoprotein reductase activity"/>
    <property type="evidence" value="ECO:0007669"/>
    <property type="project" value="UniProtKB-EC"/>
</dbReference>
<comment type="similarity">
    <text evidence="4">In the N-terminal section; belongs to the cytochrome P450 family.</text>
</comment>
<evidence type="ECO:0000256" key="14">
    <source>
        <dbReference type="ARBA" id="ARBA00023033"/>
    </source>
</evidence>
<dbReference type="PANTHER" id="PTHR19384">
    <property type="entry name" value="NITRIC OXIDE SYNTHASE-RELATED"/>
    <property type="match status" value="1"/>
</dbReference>
<evidence type="ECO:0000256" key="7">
    <source>
        <dbReference type="ARBA" id="ARBA00022630"/>
    </source>
</evidence>
<evidence type="ECO:0000313" key="21">
    <source>
        <dbReference type="Proteomes" id="UP000054007"/>
    </source>
</evidence>
<organism evidence="20 21">
    <name type="scientific">Cylindrobasidium torrendii FP15055 ss-10</name>
    <dbReference type="NCBI Taxonomy" id="1314674"/>
    <lineage>
        <taxon>Eukaryota</taxon>
        <taxon>Fungi</taxon>
        <taxon>Dikarya</taxon>
        <taxon>Basidiomycota</taxon>
        <taxon>Agaricomycotina</taxon>
        <taxon>Agaricomycetes</taxon>
        <taxon>Agaricomycetidae</taxon>
        <taxon>Agaricales</taxon>
        <taxon>Marasmiineae</taxon>
        <taxon>Physalacriaceae</taxon>
        <taxon>Cylindrobasidium</taxon>
    </lineage>
</organism>
<dbReference type="CDD" id="cd11068">
    <property type="entry name" value="CYP120A1"/>
    <property type="match status" value="1"/>
</dbReference>